<keyword evidence="1" id="KW-1133">Transmembrane helix</keyword>
<dbReference type="RefSeq" id="WP_168167875.1">
    <property type="nucleotide sequence ID" value="NZ_JAFCLK010000046.1"/>
</dbReference>
<name>A0ABS5GHJ0_9BRAD</name>
<evidence type="ECO:0008006" key="4">
    <source>
        <dbReference type="Google" id="ProtNLM"/>
    </source>
</evidence>
<protein>
    <recommendedName>
        <fullName evidence="4">N-ATPase, AtpR subunit</fullName>
    </recommendedName>
</protein>
<evidence type="ECO:0000256" key="1">
    <source>
        <dbReference type="SAM" id="Phobius"/>
    </source>
</evidence>
<organism evidence="2 3">
    <name type="scientific">Bradyrhizobium denitrificans</name>
    <dbReference type="NCBI Taxonomy" id="2734912"/>
    <lineage>
        <taxon>Bacteria</taxon>
        <taxon>Pseudomonadati</taxon>
        <taxon>Pseudomonadota</taxon>
        <taxon>Alphaproteobacteria</taxon>
        <taxon>Hyphomicrobiales</taxon>
        <taxon>Nitrobacteraceae</taxon>
        <taxon>Bradyrhizobium</taxon>
    </lineage>
</organism>
<keyword evidence="1" id="KW-0472">Membrane</keyword>
<feature type="transmembrane region" description="Helical" evidence="1">
    <location>
        <begin position="12"/>
        <end position="31"/>
    </location>
</feature>
<gene>
    <name evidence="2" type="ORF">JQ619_33745</name>
</gene>
<reference evidence="3" key="1">
    <citation type="journal article" date="2021" name="ISME J.">
        <title>Evolutionary origin and ecological implication of a unique nif island in free-living Bradyrhizobium lineages.</title>
        <authorList>
            <person name="Tao J."/>
        </authorList>
    </citation>
    <scope>NUCLEOTIDE SEQUENCE [LARGE SCALE GENOMIC DNA]</scope>
    <source>
        <strain evidence="3">SZCCT0094</strain>
    </source>
</reference>
<accession>A0ABS5GHJ0</accession>
<dbReference type="Pfam" id="PF12966">
    <property type="entry name" value="AtpR"/>
    <property type="match status" value="1"/>
</dbReference>
<dbReference type="Proteomes" id="UP001314635">
    <property type="component" value="Unassembled WGS sequence"/>
</dbReference>
<evidence type="ECO:0000313" key="2">
    <source>
        <dbReference type="EMBL" id="MBR1140729.1"/>
    </source>
</evidence>
<comment type="caution">
    <text evidence="2">The sequence shown here is derived from an EMBL/GenBank/DDBJ whole genome shotgun (WGS) entry which is preliminary data.</text>
</comment>
<keyword evidence="3" id="KW-1185">Reference proteome</keyword>
<keyword evidence="1" id="KW-0812">Transmembrane</keyword>
<evidence type="ECO:0000313" key="3">
    <source>
        <dbReference type="Proteomes" id="UP001314635"/>
    </source>
</evidence>
<feature type="transmembrane region" description="Helical" evidence="1">
    <location>
        <begin position="70"/>
        <end position="87"/>
    </location>
</feature>
<sequence length="102" mass="10613">MIRTSLITHPELTLLTAFAGLMFGLAYFAALKRSVTLLVRSDSWLGPVALTLGRAGAAVGFLLIAAKLGAAPLLSGFAGFLVARALALRAKRRAADAILAPH</sequence>
<dbReference type="EMBL" id="JAFCLK010000046">
    <property type="protein sequence ID" value="MBR1140729.1"/>
    <property type="molecule type" value="Genomic_DNA"/>
</dbReference>
<dbReference type="InterPro" id="IPR017581">
    <property type="entry name" value="AtpR-like"/>
</dbReference>
<proteinExistence type="predicted"/>